<protein>
    <submittedName>
        <fullName evidence="1">Uncharacterized protein</fullName>
    </submittedName>
</protein>
<dbReference type="AlphaFoldDB" id="A0A2U1D4F3"/>
<name>A0A2U1D4F3_9LACO</name>
<dbReference type="Proteomes" id="UP000245433">
    <property type="component" value="Unassembled WGS sequence"/>
</dbReference>
<reference evidence="1 2" key="1">
    <citation type="submission" date="2018-04" db="EMBL/GenBank/DDBJ databases">
        <title>Genomic Encyclopedia of Type Strains, Phase IV (KMG-IV): sequencing the most valuable type-strain genomes for metagenomic binning, comparative biology and taxonomic classification.</title>
        <authorList>
            <person name="Goeker M."/>
        </authorList>
    </citation>
    <scope>NUCLEOTIDE SEQUENCE [LARGE SCALE GENOMIC DNA]</scope>
    <source>
        <strain evidence="1 2">DSM 28795</strain>
    </source>
</reference>
<proteinExistence type="predicted"/>
<sequence>MVSSDYVSDSKHINNVSEDSKYIELCTGFHNVQILNSERTVSSSEKLIRFIRPQFYRELNNQVGGALFIPSGVEKVYADGLYSGNMHPLLLSYAPIRLVNKNNISGPMISPTTDGNVVDVNHTYIHEDRHDVSTSFFRSNFYDSNLDKVILDLKKEIRALRKYPVAVGFIEEGAGILEMSQVPKTHNPNSYHCGFWKQKDTSLNMIALNFKLV</sequence>
<keyword evidence="2" id="KW-1185">Reference proteome</keyword>
<evidence type="ECO:0000313" key="2">
    <source>
        <dbReference type="Proteomes" id="UP000245433"/>
    </source>
</evidence>
<organism evidence="1 2">
    <name type="scientific">Convivina intestini</name>
    <dbReference type="NCBI Taxonomy" id="1505726"/>
    <lineage>
        <taxon>Bacteria</taxon>
        <taxon>Bacillati</taxon>
        <taxon>Bacillota</taxon>
        <taxon>Bacilli</taxon>
        <taxon>Lactobacillales</taxon>
        <taxon>Lactobacillaceae</taxon>
        <taxon>Convivina</taxon>
    </lineage>
</organism>
<comment type="caution">
    <text evidence="1">The sequence shown here is derived from an EMBL/GenBank/DDBJ whole genome shotgun (WGS) entry which is preliminary data.</text>
</comment>
<gene>
    <name evidence="1" type="ORF">C7384_1111</name>
</gene>
<accession>A0A2U1D4F3</accession>
<evidence type="ECO:0000313" key="1">
    <source>
        <dbReference type="EMBL" id="PVY82564.1"/>
    </source>
</evidence>
<dbReference type="RefSeq" id="WP_089939967.1">
    <property type="nucleotide sequence ID" value="NZ_CAKOEX010000012.1"/>
</dbReference>
<dbReference type="EMBL" id="QEKT01000011">
    <property type="protein sequence ID" value="PVY82564.1"/>
    <property type="molecule type" value="Genomic_DNA"/>
</dbReference>